<protein>
    <submittedName>
        <fullName evidence="2">Type IV pilus assembly PilZ</fullName>
    </submittedName>
</protein>
<name>E8T3J8_THEA1</name>
<dbReference type="OrthoDB" id="15320at2"/>
<gene>
    <name evidence="2" type="ordered locus">Theam_0156</name>
</gene>
<dbReference type="AlphaFoldDB" id="E8T3J8"/>
<reference evidence="2" key="1">
    <citation type="submission" date="2011-01" db="EMBL/GenBank/DDBJ databases">
        <title>Complete sequence of chromosome of Thermovibrio ammonificans HB-1.</title>
        <authorList>
            <consortium name="US DOE Joint Genome Institute"/>
            <person name="Lucas S."/>
            <person name="Copeland A."/>
            <person name="Lapidus A."/>
            <person name="Cheng J.-F."/>
            <person name="Goodwin L."/>
            <person name="Pitluck S."/>
            <person name="Davenport K."/>
            <person name="Detter J.C."/>
            <person name="Han C."/>
            <person name="Tapia R."/>
            <person name="Land M."/>
            <person name="Hauser L."/>
            <person name="Kyrpides N."/>
            <person name="Ivanova N."/>
            <person name="Ovchinnikova G."/>
            <person name="Vetriani C."/>
            <person name="Woyke T."/>
        </authorList>
    </citation>
    <scope>NUCLEOTIDE SEQUENCE [LARGE SCALE GENOMIC DNA]</scope>
    <source>
        <strain evidence="2">HB-1</strain>
    </source>
</reference>
<dbReference type="STRING" id="648996.Theam_0156"/>
<proteinExistence type="predicted"/>
<organism evidence="2 3">
    <name type="scientific">Thermovibrio ammonificans (strain DSM 15698 / JCM 12110 / HB-1)</name>
    <dbReference type="NCBI Taxonomy" id="648996"/>
    <lineage>
        <taxon>Bacteria</taxon>
        <taxon>Pseudomonadati</taxon>
        <taxon>Aquificota</taxon>
        <taxon>Aquificia</taxon>
        <taxon>Desulfurobacteriales</taxon>
        <taxon>Desulfurobacteriaceae</taxon>
        <taxon>Thermovibrio</taxon>
    </lineage>
</organism>
<dbReference type="GO" id="GO:0035438">
    <property type="term" value="F:cyclic-di-GMP binding"/>
    <property type="evidence" value="ECO:0007669"/>
    <property type="project" value="InterPro"/>
</dbReference>
<evidence type="ECO:0000313" key="3">
    <source>
        <dbReference type="Proteomes" id="UP000006362"/>
    </source>
</evidence>
<keyword evidence="3" id="KW-1185">Reference proteome</keyword>
<evidence type="ECO:0000259" key="1">
    <source>
        <dbReference type="Pfam" id="PF07238"/>
    </source>
</evidence>
<dbReference type="HOGENOM" id="CLU_1314873_0_0_0"/>
<dbReference type="EMBL" id="CP002444">
    <property type="protein sequence ID" value="ADU96129.1"/>
    <property type="molecule type" value="Genomic_DNA"/>
</dbReference>
<dbReference type="InterPro" id="IPR009875">
    <property type="entry name" value="PilZ_domain"/>
</dbReference>
<dbReference type="Proteomes" id="UP000006362">
    <property type="component" value="Chromosome"/>
</dbReference>
<feature type="domain" description="PilZ" evidence="1">
    <location>
        <begin position="95"/>
        <end position="182"/>
    </location>
</feature>
<dbReference type="KEGG" id="tam:Theam_0156"/>
<evidence type="ECO:0000313" key="2">
    <source>
        <dbReference type="EMBL" id="ADU96129.1"/>
    </source>
</evidence>
<dbReference type="Pfam" id="PF07238">
    <property type="entry name" value="PilZ"/>
    <property type="match status" value="1"/>
</dbReference>
<dbReference type="RefSeq" id="WP_013536915.1">
    <property type="nucleotide sequence ID" value="NC_014926.1"/>
</dbReference>
<accession>E8T3J8</accession>
<dbReference type="eggNOG" id="ENOG5033D66">
    <property type="taxonomic scope" value="Bacteria"/>
</dbReference>
<sequence length="209" mass="24019">MGRRSDGVVYYKVRCPGGREITVPILFSFKGEESEEGVVATSFSPPGIVEILKKRQFFLIKENSRRRTVLVKGKVKWCKGNSCLFQLDEEVIEEKRFYERFVFCPEELGEFELHLKNGERIPVKVLDISMSGIKLLVERYGEKVSAGETLLLTQETRFLTVKVVRVEREKRGAVVGCKIVNTNFNLIGFIINRYIERVAQILESFSRST</sequence>
<dbReference type="SUPFAM" id="SSF141371">
    <property type="entry name" value="PilZ domain-like"/>
    <property type="match status" value="1"/>
</dbReference>